<evidence type="ECO:0000313" key="3">
    <source>
        <dbReference type="Proteomes" id="UP001283361"/>
    </source>
</evidence>
<evidence type="ECO:0000256" key="1">
    <source>
        <dbReference type="SAM" id="MobiDB-lite"/>
    </source>
</evidence>
<dbReference type="EMBL" id="JAWDGP010004502">
    <property type="protein sequence ID" value="KAK3763743.1"/>
    <property type="molecule type" value="Genomic_DNA"/>
</dbReference>
<name>A0AAE0Z6N9_9GAST</name>
<evidence type="ECO:0000313" key="2">
    <source>
        <dbReference type="EMBL" id="KAK3763743.1"/>
    </source>
</evidence>
<sequence length="162" mass="17127">MMARRMALSTSTSRPVCVGCTSGAGAVAVTTSDTDEDSTAYDSSSIYNASISSAGSRSVYYGGTNNISASTSRSNLNNINIFSNFTDAGSGSCSNGSNNQSYLKPRDGSKSLTPGPASSSGNGRELLTDRRGNQVIWGDASIVDWRRQADKFRENHFITLIL</sequence>
<feature type="region of interest" description="Disordered" evidence="1">
    <location>
        <begin position="96"/>
        <end position="126"/>
    </location>
</feature>
<comment type="caution">
    <text evidence="2">The sequence shown here is derived from an EMBL/GenBank/DDBJ whole genome shotgun (WGS) entry which is preliminary data.</text>
</comment>
<reference evidence="2" key="1">
    <citation type="journal article" date="2023" name="G3 (Bethesda)">
        <title>A reference genome for the long-term kleptoplast-retaining sea slug Elysia crispata morphotype clarki.</title>
        <authorList>
            <person name="Eastman K.E."/>
            <person name="Pendleton A.L."/>
            <person name="Shaikh M.A."/>
            <person name="Suttiyut T."/>
            <person name="Ogas R."/>
            <person name="Tomko P."/>
            <person name="Gavelis G."/>
            <person name="Widhalm J.R."/>
            <person name="Wisecaver J.H."/>
        </authorList>
    </citation>
    <scope>NUCLEOTIDE SEQUENCE</scope>
    <source>
        <strain evidence="2">ECLA1</strain>
    </source>
</reference>
<accession>A0AAE0Z6N9</accession>
<dbReference type="AlphaFoldDB" id="A0AAE0Z6N9"/>
<proteinExistence type="predicted"/>
<feature type="compositionally biased region" description="Polar residues" evidence="1">
    <location>
        <begin position="110"/>
        <end position="122"/>
    </location>
</feature>
<dbReference type="Proteomes" id="UP001283361">
    <property type="component" value="Unassembled WGS sequence"/>
</dbReference>
<protein>
    <submittedName>
        <fullName evidence="2">Uncharacterized protein</fullName>
    </submittedName>
</protein>
<organism evidence="2 3">
    <name type="scientific">Elysia crispata</name>
    <name type="common">lettuce slug</name>
    <dbReference type="NCBI Taxonomy" id="231223"/>
    <lineage>
        <taxon>Eukaryota</taxon>
        <taxon>Metazoa</taxon>
        <taxon>Spiralia</taxon>
        <taxon>Lophotrochozoa</taxon>
        <taxon>Mollusca</taxon>
        <taxon>Gastropoda</taxon>
        <taxon>Heterobranchia</taxon>
        <taxon>Euthyneura</taxon>
        <taxon>Panpulmonata</taxon>
        <taxon>Sacoglossa</taxon>
        <taxon>Placobranchoidea</taxon>
        <taxon>Plakobranchidae</taxon>
        <taxon>Elysia</taxon>
    </lineage>
</organism>
<gene>
    <name evidence="2" type="ORF">RRG08_059101</name>
</gene>
<keyword evidence="3" id="KW-1185">Reference proteome</keyword>